<accession>A0AAW1HX42</accession>
<comment type="caution">
    <text evidence="1">The sequence shown here is derived from an EMBL/GenBank/DDBJ whole genome shotgun (WGS) entry which is preliminary data.</text>
</comment>
<reference evidence="1" key="1">
    <citation type="submission" date="2024-03" db="EMBL/GenBank/DDBJ databases">
        <title>WGS assembly of Saponaria officinalis var. Norfolk2.</title>
        <authorList>
            <person name="Jenkins J."/>
            <person name="Shu S."/>
            <person name="Grimwood J."/>
            <person name="Barry K."/>
            <person name="Goodstein D."/>
            <person name="Schmutz J."/>
            <person name="Leebens-Mack J."/>
            <person name="Osbourn A."/>
        </authorList>
    </citation>
    <scope>NUCLEOTIDE SEQUENCE [LARGE SCALE GENOMIC DNA]</scope>
    <source>
        <strain evidence="1">JIC</strain>
    </source>
</reference>
<gene>
    <name evidence="1" type="ORF">RND81_10G003200</name>
</gene>
<dbReference type="AlphaFoldDB" id="A0AAW1HX42"/>
<proteinExistence type="predicted"/>
<sequence length="100" mass="11283">MVIVVVTDIRGIDDGWLLFGDGRRLGDRLPLGSPFGASHSKRDVHINGFSLGGTRVVEARCLAGDLSRARAFYHRRVRSTSVITVWLRVSRYRSDIDELW</sequence>
<dbReference type="EMBL" id="JBDFQZ010000010">
    <property type="protein sequence ID" value="KAK9681451.1"/>
    <property type="molecule type" value="Genomic_DNA"/>
</dbReference>
<evidence type="ECO:0000313" key="2">
    <source>
        <dbReference type="Proteomes" id="UP001443914"/>
    </source>
</evidence>
<keyword evidence="2" id="KW-1185">Reference proteome</keyword>
<dbReference type="Proteomes" id="UP001443914">
    <property type="component" value="Unassembled WGS sequence"/>
</dbReference>
<organism evidence="1 2">
    <name type="scientific">Saponaria officinalis</name>
    <name type="common">Common soapwort</name>
    <name type="synonym">Lychnis saponaria</name>
    <dbReference type="NCBI Taxonomy" id="3572"/>
    <lineage>
        <taxon>Eukaryota</taxon>
        <taxon>Viridiplantae</taxon>
        <taxon>Streptophyta</taxon>
        <taxon>Embryophyta</taxon>
        <taxon>Tracheophyta</taxon>
        <taxon>Spermatophyta</taxon>
        <taxon>Magnoliopsida</taxon>
        <taxon>eudicotyledons</taxon>
        <taxon>Gunneridae</taxon>
        <taxon>Pentapetalae</taxon>
        <taxon>Caryophyllales</taxon>
        <taxon>Caryophyllaceae</taxon>
        <taxon>Caryophylleae</taxon>
        <taxon>Saponaria</taxon>
    </lineage>
</organism>
<name>A0AAW1HX42_SAPOF</name>
<evidence type="ECO:0000313" key="1">
    <source>
        <dbReference type="EMBL" id="KAK9681451.1"/>
    </source>
</evidence>
<protein>
    <submittedName>
        <fullName evidence="1">Uncharacterized protein</fullName>
    </submittedName>
</protein>